<gene>
    <name evidence="9" type="primary">fer</name>
    <name evidence="9" type="ORF">Atai01_80930</name>
</gene>
<dbReference type="GO" id="GO:0046872">
    <property type="term" value="F:metal ion binding"/>
    <property type="evidence" value="ECO:0007669"/>
    <property type="project" value="UniProtKB-KW"/>
</dbReference>
<dbReference type="Proteomes" id="UP001165136">
    <property type="component" value="Unassembled WGS sequence"/>
</dbReference>
<dbReference type="Gene3D" id="3.30.70.20">
    <property type="match status" value="1"/>
</dbReference>
<dbReference type="GO" id="GO:0051538">
    <property type="term" value="F:3 iron, 4 sulfur cluster binding"/>
    <property type="evidence" value="ECO:0007669"/>
    <property type="project" value="UniProtKB-KW"/>
</dbReference>
<keyword evidence="10" id="KW-1185">Reference proteome</keyword>
<dbReference type="EMBL" id="BSTI01000037">
    <property type="protein sequence ID" value="GLY71474.1"/>
    <property type="molecule type" value="Genomic_DNA"/>
</dbReference>
<protein>
    <submittedName>
        <fullName evidence="9">Ferredoxin</fullName>
    </submittedName>
</protein>
<evidence type="ECO:0000256" key="2">
    <source>
        <dbReference type="ARBA" id="ARBA00022448"/>
    </source>
</evidence>
<proteinExistence type="predicted"/>
<sequence>MRIVADTNVCVGAGQCVLTDPKVFDQSEDDGTVIVLNEHPDDLEKARVAVNICPSGALSLVEE</sequence>
<evidence type="ECO:0000256" key="6">
    <source>
        <dbReference type="ARBA" id="ARBA00023014"/>
    </source>
</evidence>
<evidence type="ECO:0000259" key="8">
    <source>
        <dbReference type="Pfam" id="PF06902"/>
    </source>
</evidence>
<keyword evidence="6" id="KW-0411">Iron-sulfur</keyword>
<reference evidence="9" key="1">
    <citation type="submission" date="2023-03" db="EMBL/GenBank/DDBJ databases">
        <title>Amycolatopsis taiwanensis NBRC 103393.</title>
        <authorList>
            <person name="Ichikawa N."/>
            <person name="Sato H."/>
            <person name="Tonouchi N."/>
        </authorList>
    </citation>
    <scope>NUCLEOTIDE SEQUENCE</scope>
    <source>
        <strain evidence="9">NBRC 103393</strain>
    </source>
</reference>
<dbReference type="RefSeq" id="WP_027945665.1">
    <property type="nucleotide sequence ID" value="NZ_BSTI01000037.1"/>
</dbReference>
<evidence type="ECO:0000256" key="1">
    <source>
        <dbReference type="ARBA" id="ARBA00001927"/>
    </source>
</evidence>
<keyword evidence="7" id="KW-0003">3Fe-4S</keyword>
<dbReference type="Pfam" id="PF06902">
    <property type="entry name" value="Fer4_19"/>
    <property type="match status" value="1"/>
</dbReference>
<keyword evidence="3" id="KW-0479">Metal-binding</keyword>
<dbReference type="InterPro" id="IPR010693">
    <property type="entry name" value="Divergent_4Fe-4S_mono-cluster"/>
</dbReference>
<keyword evidence="4" id="KW-0249">Electron transport</keyword>
<keyword evidence="5" id="KW-0408">Iron</keyword>
<evidence type="ECO:0000256" key="3">
    <source>
        <dbReference type="ARBA" id="ARBA00022723"/>
    </source>
</evidence>
<name>A0A9W6R9F3_9PSEU</name>
<dbReference type="SUPFAM" id="SSF54862">
    <property type="entry name" value="4Fe-4S ferredoxins"/>
    <property type="match status" value="1"/>
</dbReference>
<comment type="caution">
    <text evidence="9">The sequence shown here is derived from an EMBL/GenBank/DDBJ whole genome shotgun (WGS) entry which is preliminary data.</text>
</comment>
<feature type="domain" description="Divergent 4Fe-4S mono-cluster" evidence="8">
    <location>
        <begin position="1"/>
        <end position="62"/>
    </location>
</feature>
<accession>A0A9W6R9F3</accession>
<evidence type="ECO:0000313" key="10">
    <source>
        <dbReference type="Proteomes" id="UP001165136"/>
    </source>
</evidence>
<evidence type="ECO:0000256" key="4">
    <source>
        <dbReference type="ARBA" id="ARBA00022982"/>
    </source>
</evidence>
<keyword evidence="2" id="KW-0813">Transport</keyword>
<organism evidence="9 10">
    <name type="scientific">Amycolatopsis taiwanensis</name>
    <dbReference type="NCBI Taxonomy" id="342230"/>
    <lineage>
        <taxon>Bacteria</taxon>
        <taxon>Bacillati</taxon>
        <taxon>Actinomycetota</taxon>
        <taxon>Actinomycetes</taxon>
        <taxon>Pseudonocardiales</taxon>
        <taxon>Pseudonocardiaceae</taxon>
        <taxon>Amycolatopsis</taxon>
    </lineage>
</organism>
<evidence type="ECO:0000313" key="9">
    <source>
        <dbReference type="EMBL" id="GLY71474.1"/>
    </source>
</evidence>
<dbReference type="PANTHER" id="PTHR36923:SF3">
    <property type="entry name" value="FERREDOXIN"/>
    <property type="match status" value="1"/>
</dbReference>
<dbReference type="PANTHER" id="PTHR36923">
    <property type="entry name" value="FERREDOXIN"/>
    <property type="match status" value="1"/>
</dbReference>
<comment type="cofactor">
    <cofactor evidence="1">
        <name>[3Fe-4S] cluster</name>
        <dbReference type="ChEBI" id="CHEBI:21137"/>
    </cofactor>
</comment>
<dbReference type="AlphaFoldDB" id="A0A9W6R9F3"/>
<evidence type="ECO:0000256" key="5">
    <source>
        <dbReference type="ARBA" id="ARBA00023004"/>
    </source>
</evidence>
<dbReference type="InterPro" id="IPR051269">
    <property type="entry name" value="Fe-S_cluster_ET"/>
</dbReference>
<evidence type="ECO:0000256" key="7">
    <source>
        <dbReference type="ARBA" id="ARBA00023291"/>
    </source>
</evidence>